<protein>
    <submittedName>
        <fullName evidence="3">HD-GYP domain-containing protein</fullName>
    </submittedName>
</protein>
<keyword evidence="4" id="KW-1185">Reference proteome</keyword>
<dbReference type="CDD" id="cd00077">
    <property type="entry name" value="HDc"/>
    <property type="match status" value="1"/>
</dbReference>
<evidence type="ECO:0000256" key="1">
    <source>
        <dbReference type="SAM" id="Phobius"/>
    </source>
</evidence>
<dbReference type="SUPFAM" id="SSF109604">
    <property type="entry name" value="HD-domain/PDEase-like"/>
    <property type="match status" value="1"/>
</dbReference>
<evidence type="ECO:0000313" key="3">
    <source>
        <dbReference type="EMBL" id="MCF4145579.1"/>
    </source>
</evidence>
<keyword evidence="1" id="KW-0812">Transmembrane</keyword>
<dbReference type="Gene3D" id="1.10.3210.10">
    <property type="entry name" value="Hypothetical protein af1432"/>
    <property type="match status" value="1"/>
</dbReference>
<dbReference type="InterPro" id="IPR006675">
    <property type="entry name" value="HDIG_dom"/>
</dbReference>
<keyword evidence="1" id="KW-0472">Membrane</keyword>
<gene>
    <name evidence="3" type="ORF">L2W31_09610</name>
</gene>
<feature type="transmembrane region" description="Helical" evidence="1">
    <location>
        <begin position="12"/>
        <end position="29"/>
    </location>
</feature>
<sequence length="725" mass="81488">MRKTIRKKALRGCIPVVVVLTIITVFMFFKLTEHLVDEREKIISQSISGYSDLAYQTYAFIETHWGMHLSALIRSVSNELDLRDYDDRRLRDVLREKISEDQYLFPYRADIRAWILHEESIVASTEKDDSPPRISSRFSSRLHLLDKDEILMDPLHLTIVTAMGNDIYLLIETAEAAIGGVSDLKTIVRGLALLPSVEEVHLIDPDDPSVIQGTGTKATWGQKAVVQRLLVDDRGGSEKSVSPNLVLSILLNFRPIFALVGLMALSMIASMVLIAWAAFAAVGRASDCMSRAIGAMTRRIDKFTVTNTQEQTEPVNTEIEEIERLSNSFDHMSRELTKSISDQNYTREKIDELYSSQMALSETLDRIISLGTELTESALKDDESFLSHLFRSAMSLVPEANAGCISVLEKDRWRFVDAVGHDLEGLNRLKLQSRYMSTEERPIVKDHPSDRFIGVPEEIADEIRRLTLPAVSSCRYTIRSDGKVVGHLALDICGNTDAKFPESTVQTLESLGQIAGMFFSMRRVYKANQDLLEQVIMVLAEFLDDYDSCTRDHSKSVANLCRKTAEVMGLSKEESTRLYWAGLLHDIGKLTIPREIIMKPGPLTEEEYEIVKTHSEAGAAAVTKSKTLSDMAEPIRYHHERWDGKGYPEGLRGANIPLLARIISVCDVYDSITDDRPYRKRLTPEEASLEMKRSAGTQLDPGLVATFLEKVAPYLDDQDTPHPLG</sequence>
<reference evidence="3 4" key="1">
    <citation type="submission" date="2022-01" db="EMBL/GenBank/DDBJ databases">
        <title>Dethiosulfovibrio faecalis sp. nov., a novel proteolytic, non-sulfur-reducing bacterium isolated from a marine aquaculture solid waste bioreactor.</title>
        <authorList>
            <person name="Grabowski S."/>
            <person name="Apolinario E."/>
            <person name="Schneider N."/>
            <person name="Marshall C.W."/>
            <person name="Sowers K.R."/>
        </authorList>
    </citation>
    <scope>NUCLEOTIDE SEQUENCE [LARGE SCALE GENOMIC DNA]</scope>
    <source>
        <strain evidence="3 4">DSM 12590</strain>
    </source>
</reference>
<name>A0ABS9EWE5_9BACT</name>
<dbReference type="PROSITE" id="PS51832">
    <property type="entry name" value="HD_GYP"/>
    <property type="match status" value="1"/>
</dbReference>
<organism evidence="3 4">
    <name type="scientific">Dethiosulfovibrio acidaminovorans</name>
    <dbReference type="NCBI Taxonomy" id="133535"/>
    <lineage>
        <taxon>Bacteria</taxon>
        <taxon>Thermotogati</taxon>
        <taxon>Synergistota</taxon>
        <taxon>Synergistia</taxon>
        <taxon>Synergistales</taxon>
        <taxon>Dethiosulfovibrionaceae</taxon>
        <taxon>Dethiosulfovibrio</taxon>
    </lineage>
</organism>
<dbReference type="Pfam" id="PF13487">
    <property type="entry name" value="HD_5"/>
    <property type="match status" value="1"/>
</dbReference>
<dbReference type="EMBL" id="JAKGUF010000015">
    <property type="protein sequence ID" value="MCF4145579.1"/>
    <property type="molecule type" value="Genomic_DNA"/>
</dbReference>
<dbReference type="SMART" id="SM00471">
    <property type="entry name" value="HDc"/>
    <property type="match status" value="1"/>
</dbReference>
<evidence type="ECO:0000259" key="2">
    <source>
        <dbReference type="PROSITE" id="PS51832"/>
    </source>
</evidence>
<accession>A0ABS9EWE5</accession>
<dbReference type="InterPro" id="IPR037522">
    <property type="entry name" value="HD_GYP_dom"/>
</dbReference>
<dbReference type="PANTHER" id="PTHR43155">
    <property type="entry name" value="CYCLIC DI-GMP PHOSPHODIESTERASE PA4108-RELATED"/>
    <property type="match status" value="1"/>
</dbReference>
<dbReference type="NCBIfam" id="TIGR00277">
    <property type="entry name" value="HDIG"/>
    <property type="match status" value="1"/>
</dbReference>
<dbReference type="InterPro" id="IPR003607">
    <property type="entry name" value="HD/PDEase_dom"/>
</dbReference>
<feature type="domain" description="HD-GYP" evidence="2">
    <location>
        <begin position="528"/>
        <end position="723"/>
    </location>
</feature>
<dbReference type="Proteomes" id="UP001200932">
    <property type="component" value="Unassembled WGS sequence"/>
</dbReference>
<comment type="caution">
    <text evidence="3">The sequence shown here is derived from an EMBL/GenBank/DDBJ whole genome shotgun (WGS) entry which is preliminary data.</text>
</comment>
<evidence type="ECO:0000313" key="4">
    <source>
        <dbReference type="Proteomes" id="UP001200932"/>
    </source>
</evidence>
<proteinExistence type="predicted"/>
<feature type="transmembrane region" description="Helical" evidence="1">
    <location>
        <begin position="256"/>
        <end position="282"/>
    </location>
</feature>
<keyword evidence="1" id="KW-1133">Transmembrane helix</keyword>